<feature type="transmembrane region" description="Helical" evidence="7">
    <location>
        <begin position="156"/>
        <end position="175"/>
    </location>
</feature>
<feature type="transmembrane region" description="Helical" evidence="7">
    <location>
        <begin position="6"/>
        <end position="21"/>
    </location>
</feature>
<evidence type="ECO:0000256" key="3">
    <source>
        <dbReference type="ARBA" id="ARBA00022475"/>
    </source>
</evidence>
<comment type="subcellular location">
    <subcellularLocation>
        <location evidence="1">Cell membrane</location>
        <topology evidence="1">Multi-pass membrane protein</topology>
    </subcellularLocation>
</comment>
<dbReference type="RefSeq" id="WP_390297707.1">
    <property type="nucleotide sequence ID" value="NZ_JBHULI010000002.1"/>
</dbReference>
<name>A0ABW5JEK6_9BACT</name>
<evidence type="ECO:0000313" key="9">
    <source>
        <dbReference type="EMBL" id="MFD2531171.1"/>
    </source>
</evidence>
<dbReference type="EMBL" id="JBHULI010000002">
    <property type="protein sequence ID" value="MFD2531171.1"/>
    <property type="molecule type" value="Genomic_DNA"/>
</dbReference>
<feature type="transmembrane region" description="Helical" evidence="7">
    <location>
        <begin position="408"/>
        <end position="432"/>
    </location>
</feature>
<feature type="domain" description="CstA N-terminal" evidence="8">
    <location>
        <begin position="3"/>
        <end position="525"/>
    </location>
</feature>
<feature type="transmembrane region" description="Helical" evidence="7">
    <location>
        <begin position="476"/>
        <end position="501"/>
    </location>
</feature>
<feature type="transmembrane region" description="Helical" evidence="7">
    <location>
        <begin position="270"/>
        <end position="288"/>
    </location>
</feature>
<accession>A0ABW5JEK6</accession>
<keyword evidence="5 7" id="KW-1133">Transmembrane helix</keyword>
<evidence type="ECO:0000256" key="1">
    <source>
        <dbReference type="ARBA" id="ARBA00004651"/>
    </source>
</evidence>
<dbReference type="Proteomes" id="UP001597460">
    <property type="component" value="Unassembled WGS sequence"/>
</dbReference>
<dbReference type="PANTHER" id="PTHR30252">
    <property type="entry name" value="INNER MEMBRANE PEPTIDE TRANSPORTER"/>
    <property type="match status" value="1"/>
</dbReference>
<dbReference type="Pfam" id="PF02554">
    <property type="entry name" value="CstA"/>
    <property type="match status" value="1"/>
</dbReference>
<proteinExistence type="inferred from homology"/>
<evidence type="ECO:0000259" key="8">
    <source>
        <dbReference type="Pfam" id="PF02554"/>
    </source>
</evidence>
<evidence type="ECO:0000256" key="6">
    <source>
        <dbReference type="ARBA" id="ARBA00023136"/>
    </source>
</evidence>
<sequence length="577" mass="63404">MQASWVAALSLFLFFVGYRYYSKFLAEKIYQLNPDYMTPAHELKDDVDYVPANKFVLLGHHFTSIAGAAPIVGPAIAVYWGWLPAMLWVVLGTIFAAGVHDFGTMVLSVRHKGQSVGILANKLVGHRAKLLFLFIILILVLMVNAVFAWVISNLFINFPATVLSIFIQIPLAIWIGVRAYKKTGNMVVPSIIVLFVMYFTAIIASYVPVLQIDLVQYFGGAENIVLFGLTGIEMAFFVWIAVLMIYVYFASTLPVWKLLQPRDLINAYQLVLGLGILYLGLFISNPEITAPTTNVEATDVSWFPLLFITIACGAISGFHGLVSSGTTAKQLDKETDARFVGYLGAIGEGSLALITIVAVVTYFNTSGEFMDVYHSFSEAGAVGLNIFVEGAAQLATALLIPLEAAKTIIAVIVISFAATTLDTSVRLMRYILNELGEEYKIKPLTKVHTSTLIAVGASAALVLLPEGPRGLGSGGYLLWPLFGTSNQLLAGISLLLVTIWLRRQGRSIIYTLIPMVFLMIMTLWAMVEQVVFDWSGWGTNDKNMLLFVFGAIILGFTIWIILEAVSLMRKEKDQSDL</sequence>
<keyword evidence="4 7" id="KW-0812">Transmembrane</keyword>
<feature type="transmembrane region" description="Helical" evidence="7">
    <location>
        <begin position="444"/>
        <end position="464"/>
    </location>
</feature>
<organism evidence="9 10">
    <name type="scientific">Gracilimonas halophila</name>
    <dbReference type="NCBI Taxonomy" id="1834464"/>
    <lineage>
        <taxon>Bacteria</taxon>
        <taxon>Pseudomonadati</taxon>
        <taxon>Balneolota</taxon>
        <taxon>Balneolia</taxon>
        <taxon>Balneolales</taxon>
        <taxon>Balneolaceae</taxon>
        <taxon>Gracilimonas</taxon>
    </lineage>
</organism>
<dbReference type="InterPro" id="IPR051605">
    <property type="entry name" value="CstA"/>
</dbReference>
<feature type="transmembrane region" description="Helical" evidence="7">
    <location>
        <begin position="88"/>
        <end position="109"/>
    </location>
</feature>
<reference evidence="10" key="1">
    <citation type="journal article" date="2019" name="Int. J. Syst. Evol. Microbiol.">
        <title>The Global Catalogue of Microorganisms (GCM) 10K type strain sequencing project: providing services to taxonomists for standard genome sequencing and annotation.</title>
        <authorList>
            <consortium name="The Broad Institute Genomics Platform"/>
            <consortium name="The Broad Institute Genome Sequencing Center for Infectious Disease"/>
            <person name="Wu L."/>
            <person name="Ma J."/>
        </authorList>
    </citation>
    <scope>NUCLEOTIDE SEQUENCE [LARGE SCALE GENOMIC DNA]</scope>
    <source>
        <strain evidence="10">KCTC 52042</strain>
    </source>
</reference>
<dbReference type="PANTHER" id="PTHR30252:SF0">
    <property type="entry name" value="PEPTIDE TRANSPORTER CSTA"/>
    <property type="match status" value="1"/>
</dbReference>
<keyword evidence="10" id="KW-1185">Reference proteome</keyword>
<feature type="transmembrane region" description="Helical" evidence="7">
    <location>
        <begin position="508"/>
        <end position="532"/>
    </location>
</feature>
<feature type="transmembrane region" description="Helical" evidence="7">
    <location>
        <begin position="339"/>
        <end position="363"/>
    </location>
</feature>
<evidence type="ECO:0000256" key="7">
    <source>
        <dbReference type="SAM" id="Phobius"/>
    </source>
</evidence>
<dbReference type="InterPro" id="IPR003706">
    <property type="entry name" value="CstA_N"/>
</dbReference>
<feature type="transmembrane region" description="Helical" evidence="7">
    <location>
        <begin position="130"/>
        <end position="150"/>
    </location>
</feature>
<evidence type="ECO:0000256" key="4">
    <source>
        <dbReference type="ARBA" id="ARBA00022692"/>
    </source>
</evidence>
<feature type="transmembrane region" description="Helical" evidence="7">
    <location>
        <begin position="224"/>
        <end position="249"/>
    </location>
</feature>
<feature type="transmembrane region" description="Helical" evidence="7">
    <location>
        <begin position="187"/>
        <end position="212"/>
    </location>
</feature>
<comment type="similarity">
    <text evidence="2">Belongs to the peptide transporter carbon starvation (CstA) (TC 2.A.114) family.</text>
</comment>
<protein>
    <submittedName>
        <fullName evidence="9">Carbon starvation protein A</fullName>
    </submittedName>
</protein>
<feature type="transmembrane region" description="Helical" evidence="7">
    <location>
        <begin position="544"/>
        <end position="562"/>
    </location>
</feature>
<evidence type="ECO:0000256" key="2">
    <source>
        <dbReference type="ARBA" id="ARBA00007755"/>
    </source>
</evidence>
<feature type="transmembrane region" description="Helical" evidence="7">
    <location>
        <begin position="62"/>
        <end position="82"/>
    </location>
</feature>
<gene>
    <name evidence="9" type="ORF">ACFSVN_01790</name>
</gene>
<feature type="transmembrane region" description="Helical" evidence="7">
    <location>
        <begin position="300"/>
        <end position="318"/>
    </location>
</feature>
<evidence type="ECO:0000313" key="10">
    <source>
        <dbReference type="Proteomes" id="UP001597460"/>
    </source>
</evidence>
<keyword evidence="6 7" id="KW-0472">Membrane</keyword>
<evidence type="ECO:0000256" key="5">
    <source>
        <dbReference type="ARBA" id="ARBA00022989"/>
    </source>
</evidence>
<keyword evidence="3" id="KW-1003">Cell membrane</keyword>
<comment type="caution">
    <text evidence="9">The sequence shown here is derived from an EMBL/GenBank/DDBJ whole genome shotgun (WGS) entry which is preliminary data.</text>
</comment>